<dbReference type="eggNOG" id="COG3420">
    <property type="taxonomic scope" value="Bacteria"/>
</dbReference>
<name>Q1IK03_KORVE</name>
<dbReference type="AlphaFoldDB" id="Q1IK03"/>
<evidence type="ECO:0000256" key="2">
    <source>
        <dbReference type="SAM" id="SignalP"/>
    </source>
</evidence>
<protein>
    <recommendedName>
        <fullName evidence="3">Right handed beta helix domain-containing protein</fullName>
    </recommendedName>
</protein>
<feature type="compositionally biased region" description="Basic and acidic residues" evidence="1">
    <location>
        <begin position="449"/>
        <end position="462"/>
    </location>
</feature>
<feature type="chain" id="PRO_5004191115" description="Right handed beta helix domain-containing protein" evidence="2">
    <location>
        <begin position="23"/>
        <end position="471"/>
    </location>
</feature>
<dbReference type="InterPro" id="IPR011050">
    <property type="entry name" value="Pectin_lyase_fold/virulence"/>
</dbReference>
<evidence type="ECO:0000313" key="4">
    <source>
        <dbReference type="EMBL" id="ABF42797.1"/>
    </source>
</evidence>
<dbReference type="InterPro" id="IPR006626">
    <property type="entry name" value="PbH1"/>
</dbReference>
<dbReference type="InterPro" id="IPR039448">
    <property type="entry name" value="Beta_helix"/>
</dbReference>
<accession>Q1IK03</accession>
<evidence type="ECO:0000313" key="5">
    <source>
        <dbReference type="Proteomes" id="UP000002432"/>
    </source>
</evidence>
<dbReference type="OrthoDB" id="159063at2"/>
<feature type="domain" description="Right handed beta helix" evidence="3">
    <location>
        <begin position="201"/>
        <end position="356"/>
    </location>
</feature>
<dbReference type="Gene3D" id="2.160.20.10">
    <property type="entry name" value="Single-stranded right-handed beta-helix, Pectin lyase-like"/>
    <property type="match status" value="1"/>
</dbReference>
<keyword evidence="5" id="KW-1185">Reference proteome</keyword>
<feature type="signal peptide" evidence="2">
    <location>
        <begin position="1"/>
        <end position="22"/>
    </location>
</feature>
<dbReference type="RefSeq" id="WP_011524596.1">
    <property type="nucleotide sequence ID" value="NC_008009.1"/>
</dbReference>
<dbReference type="EnsemblBacteria" id="ABF42797">
    <property type="protein sequence ID" value="ABF42797"/>
    <property type="gene ID" value="Acid345_3797"/>
</dbReference>
<dbReference type="KEGG" id="aba:Acid345_3797"/>
<dbReference type="HOGENOM" id="CLU_028103_0_0_0"/>
<dbReference type="Proteomes" id="UP000002432">
    <property type="component" value="Chromosome"/>
</dbReference>
<reference evidence="4 5" key="1">
    <citation type="journal article" date="2009" name="Appl. Environ. Microbiol.">
        <title>Three genomes from the phylum Acidobacteria provide insight into the lifestyles of these microorganisms in soils.</title>
        <authorList>
            <person name="Ward N.L."/>
            <person name="Challacombe J.F."/>
            <person name="Janssen P.H."/>
            <person name="Henrissat B."/>
            <person name="Coutinho P.M."/>
            <person name="Wu M."/>
            <person name="Xie G."/>
            <person name="Haft D.H."/>
            <person name="Sait M."/>
            <person name="Badger J."/>
            <person name="Barabote R.D."/>
            <person name="Bradley B."/>
            <person name="Brettin T.S."/>
            <person name="Brinkac L.M."/>
            <person name="Bruce D."/>
            <person name="Creasy T."/>
            <person name="Daugherty S.C."/>
            <person name="Davidsen T.M."/>
            <person name="DeBoy R.T."/>
            <person name="Detter J.C."/>
            <person name="Dodson R.J."/>
            <person name="Durkin A.S."/>
            <person name="Ganapathy A."/>
            <person name="Gwinn-Giglio M."/>
            <person name="Han C.S."/>
            <person name="Khouri H."/>
            <person name="Kiss H."/>
            <person name="Kothari S.P."/>
            <person name="Madupu R."/>
            <person name="Nelson K.E."/>
            <person name="Nelson W.C."/>
            <person name="Paulsen I."/>
            <person name="Penn K."/>
            <person name="Ren Q."/>
            <person name="Rosovitz M.J."/>
            <person name="Selengut J.D."/>
            <person name="Shrivastava S."/>
            <person name="Sullivan S.A."/>
            <person name="Tapia R."/>
            <person name="Thompson L.S."/>
            <person name="Watkins K.L."/>
            <person name="Yang Q."/>
            <person name="Yu C."/>
            <person name="Zafar N."/>
            <person name="Zhou L."/>
            <person name="Kuske C.R."/>
        </authorList>
    </citation>
    <scope>NUCLEOTIDE SEQUENCE [LARGE SCALE GENOMIC DNA]</scope>
    <source>
        <strain evidence="4 5">Ellin345</strain>
    </source>
</reference>
<evidence type="ECO:0000256" key="1">
    <source>
        <dbReference type="SAM" id="MobiDB-lite"/>
    </source>
</evidence>
<feature type="region of interest" description="Disordered" evidence="1">
    <location>
        <begin position="444"/>
        <end position="471"/>
    </location>
</feature>
<dbReference type="Pfam" id="PF13229">
    <property type="entry name" value="Beta_helix"/>
    <property type="match status" value="1"/>
</dbReference>
<organism evidence="4 5">
    <name type="scientific">Koribacter versatilis (strain Ellin345)</name>
    <dbReference type="NCBI Taxonomy" id="204669"/>
    <lineage>
        <taxon>Bacteria</taxon>
        <taxon>Pseudomonadati</taxon>
        <taxon>Acidobacteriota</taxon>
        <taxon>Terriglobia</taxon>
        <taxon>Terriglobales</taxon>
        <taxon>Candidatus Korobacteraceae</taxon>
        <taxon>Candidatus Korobacter</taxon>
    </lineage>
</organism>
<dbReference type="SMART" id="SM00710">
    <property type="entry name" value="PbH1"/>
    <property type="match status" value="5"/>
</dbReference>
<dbReference type="STRING" id="204669.Acid345_3797"/>
<dbReference type="EMBL" id="CP000360">
    <property type="protein sequence ID" value="ABF42797.1"/>
    <property type="molecule type" value="Genomic_DNA"/>
</dbReference>
<gene>
    <name evidence="4" type="ordered locus">Acid345_3797</name>
</gene>
<sequence>MAKNVLIFLQVTVLGFASAAFAANASSVVRLKPDQDFASIIKNAPAGSQFEFAAGDYRMASITPKTGDSFRGNGQAVLNGAKLVTFRQDGKLWSISEQLGRSRNGSCEPSRPACLILNDLFIDDKLQTLVLDRSQLTVGTWYYDQASLKAYISVDPTGHKVELGSAPLAFAGSATDVTIDGFTVEKYANSPQTGAVGGYNGSAHSWIIRHVETRWNHGVGIAVGSNSIIQSSNSHHNGQLGMAAHGENIQILDNTISNNNYAGFKIVWEAGGTKFSGSDHLLVRGNVVEANYGNGLWTDIDNIHVVYEKNRVLNNTGAGIVHEISYDAVIRNNFVSGNRVGIIIILSSNVQAYGNVVEVPPNGTDAIRVANGNRGEGKFGPYVAHDIRVYDNIITFLGSSGRSGLSGPLDTARNVVFENNQYHLLGGGNAHWIWGSPNPVPLSEVQRVGSDKGAKVSREPAKMIDPTRSPE</sequence>
<dbReference type="InterPro" id="IPR012334">
    <property type="entry name" value="Pectin_lyas_fold"/>
</dbReference>
<keyword evidence="2" id="KW-0732">Signal</keyword>
<proteinExistence type="predicted"/>
<dbReference type="SUPFAM" id="SSF51126">
    <property type="entry name" value="Pectin lyase-like"/>
    <property type="match status" value="1"/>
</dbReference>
<evidence type="ECO:0000259" key="3">
    <source>
        <dbReference type="Pfam" id="PF13229"/>
    </source>
</evidence>